<reference evidence="1" key="2">
    <citation type="submission" date="2021-10" db="EMBL/GenBank/DDBJ databases">
        <authorList>
            <person name="Piombo E."/>
        </authorList>
    </citation>
    <scope>NUCLEOTIDE SEQUENCE</scope>
</reference>
<comment type="caution">
    <text evidence="1">The sequence shown here is derived from an EMBL/GenBank/DDBJ whole genome shotgun (WGS) entry which is preliminary data.</text>
</comment>
<proteinExistence type="predicted"/>
<evidence type="ECO:0000313" key="2">
    <source>
        <dbReference type="Proteomes" id="UP000836387"/>
    </source>
</evidence>
<name>A0ACA9U2N0_BIOOC</name>
<dbReference type="EMBL" id="CADEHS020000012">
    <property type="protein sequence ID" value="CAG9947458.1"/>
    <property type="molecule type" value="Genomic_DNA"/>
</dbReference>
<gene>
    <name evidence="1" type="ORF">CRV2_00012630</name>
</gene>
<dbReference type="Proteomes" id="UP000836387">
    <property type="component" value="Unassembled WGS sequence"/>
</dbReference>
<accession>A0ACA9U2N0</accession>
<protein>
    <submittedName>
        <fullName evidence="1">Uncharacterized protein</fullName>
    </submittedName>
</protein>
<reference evidence="1" key="1">
    <citation type="submission" date="2020-04" db="EMBL/GenBank/DDBJ databases">
        <authorList>
            <person name="Broberg M."/>
        </authorList>
    </citation>
    <scope>NUCLEOTIDE SEQUENCE</scope>
</reference>
<evidence type="ECO:0000313" key="1">
    <source>
        <dbReference type="EMBL" id="CAG9947458.1"/>
    </source>
</evidence>
<organism evidence="1 2">
    <name type="scientific">Clonostachys rosea f. rosea IK726</name>
    <dbReference type="NCBI Taxonomy" id="1349383"/>
    <lineage>
        <taxon>Eukaryota</taxon>
        <taxon>Fungi</taxon>
        <taxon>Dikarya</taxon>
        <taxon>Ascomycota</taxon>
        <taxon>Pezizomycotina</taxon>
        <taxon>Sordariomycetes</taxon>
        <taxon>Hypocreomycetidae</taxon>
        <taxon>Hypocreales</taxon>
        <taxon>Bionectriaceae</taxon>
        <taxon>Clonostachys</taxon>
    </lineage>
</organism>
<sequence>MNDFPAPVPTPGYKLRNATLDDLDEITNIHIDGFIEEPMDDYCYPLRFEQYADHFKWLSVEYQYYLENPHKYVVQVAEAQRQDEGDATADAKPVALAVWNLSVLADAPNLNRGLDQRKDAIPKRVEAYIDVAGRRYKPLGIFSEWAEKQLTLSVLTVLPKFRRRGIATQMVSRGISHAIGKGWPVTVCASPMGELLYSHLGFKRIGTETIQAGDEEESFSSAVMVLLP</sequence>
<keyword evidence="2" id="KW-1185">Reference proteome</keyword>